<evidence type="ECO:0000313" key="4">
    <source>
        <dbReference type="RefSeq" id="XP_050929876.1"/>
    </source>
</evidence>
<evidence type="ECO:0000313" key="2">
    <source>
        <dbReference type="Proteomes" id="UP000694890"/>
    </source>
</evidence>
<gene>
    <name evidence="4" type="primary">LOC127142975</name>
    <name evidence="3" type="synonym">LOC108891188</name>
</gene>
<dbReference type="RefSeq" id="XP_050929876.1">
    <property type="nucleotide sequence ID" value="XM_051073919.1"/>
</dbReference>
<reference evidence="3 4" key="1">
    <citation type="submission" date="2025-04" db="UniProtKB">
        <authorList>
            <consortium name="RefSeq"/>
        </authorList>
    </citation>
    <scope>IDENTIFICATION</scope>
    <source>
        <tissue evidence="3 4">Brain</tissue>
    </source>
</reference>
<organism evidence="2 4">
    <name type="scientific">Lates calcarifer</name>
    <name type="common">Barramundi</name>
    <name type="synonym">Holocentrus calcarifer</name>
    <dbReference type="NCBI Taxonomy" id="8187"/>
    <lineage>
        <taxon>Eukaryota</taxon>
        <taxon>Metazoa</taxon>
        <taxon>Chordata</taxon>
        <taxon>Craniata</taxon>
        <taxon>Vertebrata</taxon>
        <taxon>Euteleostomi</taxon>
        <taxon>Actinopterygii</taxon>
        <taxon>Neopterygii</taxon>
        <taxon>Teleostei</taxon>
        <taxon>Neoteleostei</taxon>
        <taxon>Acanthomorphata</taxon>
        <taxon>Carangaria</taxon>
        <taxon>Carangaria incertae sedis</taxon>
        <taxon>Centropomidae</taxon>
        <taxon>Lates</taxon>
    </lineage>
</organism>
<keyword evidence="1" id="KW-1133">Transmembrane helix</keyword>
<dbReference type="GeneID" id="127142975"/>
<sequence>MGNTISEEEQLKSFVEQVSDGPDLGVDQKIVKFCSPDSSENLKRYYEKRKMETGNFGQDAVKKLSEMFVGLTFAPELAGLGALAIAVLIDLIFLSPSKDSTKEALRCVFAEEKASEVWDQIDECLKRCTMNIKNKVQLRTDIERIEYKLSEALTKLKNSMVRDGQMTSEALKAWINGAAFHIQMLIHLVRLGGIPDCDPVERLISTYKRDLDPLFRKHKEMIYNKCSGDIISMHDEDGIVMLVGEDSRSYTINDDIGYDRYYDVYYDHRYGRQKSMVQRYFNDVRENLHSLVHQRGSFSVY</sequence>
<dbReference type="AlphaFoldDB" id="A0AAJ8DSH9"/>
<protein>
    <submittedName>
        <fullName evidence="3">Uncharacterized protein LOC108891188 isoform X3</fullName>
    </submittedName>
    <submittedName>
        <fullName evidence="4">Uncharacterized protein LOC127142975</fullName>
    </submittedName>
</protein>
<evidence type="ECO:0000313" key="3">
    <source>
        <dbReference type="RefSeq" id="XP_050923636.1"/>
    </source>
</evidence>
<feature type="transmembrane region" description="Helical" evidence="1">
    <location>
        <begin position="77"/>
        <end position="96"/>
    </location>
</feature>
<keyword evidence="1" id="KW-0812">Transmembrane</keyword>
<dbReference type="Proteomes" id="UP000694890">
    <property type="component" value="Linkage group LG11"/>
</dbReference>
<accession>A0AAJ8DSH9</accession>
<keyword evidence="1" id="KW-0472">Membrane</keyword>
<dbReference type="KEGG" id="lcf:127142975"/>
<proteinExistence type="predicted"/>
<evidence type="ECO:0000256" key="1">
    <source>
        <dbReference type="SAM" id="Phobius"/>
    </source>
</evidence>
<name>A0AAJ8DSH9_LATCA</name>
<dbReference type="RefSeq" id="XP_050923636.1">
    <property type="nucleotide sequence ID" value="XM_051067679.1"/>
</dbReference>